<dbReference type="RefSeq" id="WP_147683639.1">
    <property type="nucleotide sequence ID" value="NZ_VDUX01000001.1"/>
</dbReference>
<feature type="transmembrane region" description="Helical" evidence="1">
    <location>
        <begin position="81"/>
        <end position="103"/>
    </location>
</feature>
<gene>
    <name evidence="2" type="ORF">FHP06_03090</name>
</gene>
<keyword evidence="1" id="KW-0472">Membrane</keyword>
<evidence type="ECO:0000256" key="1">
    <source>
        <dbReference type="SAM" id="Phobius"/>
    </source>
</evidence>
<organism evidence="2 3">
    <name type="scientific">Aeromicrobium terrae</name>
    <dbReference type="NCBI Taxonomy" id="2498846"/>
    <lineage>
        <taxon>Bacteria</taxon>
        <taxon>Bacillati</taxon>
        <taxon>Actinomycetota</taxon>
        <taxon>Actinomycetes</taxon>
        <taxon>Propionibacteriales</taxon>
        <taxon>Nocardioidaceae</taxon>
        <taxon>Aeromicrobium</taxon>
    </lineage>
</organism>
<keyword evidence="1" id="KW-0812">Transmembrane</keyword>
<dbReference type="Pfam" id="PF06993">
    <property type="entry name" value="DUF1304"/>
    <property type="match status" value="1"/>
</dbReference>
<accession>A0A5C8NQS1</accession>
<reference evidence="2 3" key="1">
    <citation type="submission" date="2019-06" db="EMBL/GenBank/DDBJ databases">
        <title>Aeromicrobium sp. nov., isolated from a maize field.</title>
        <authorList>
            <person name="Lin S.-Y."/>
            <person name="Tsai C.-F."/>
            <person name="Young C.-C."/>
        </authorList>
    </citation>
    <scope>NUCLEOTIDE SEQUENCE [LARGE SCALE GENOMIC DNA]</scope>
    <source>
        <strain evidence="2 3">CC-CFT486</strain>
    </source>
</reference>
<feature type="transmembrane region" description="Helical" evidence="1">
    <location>
        <begin position="55"/>
        <end position="74"/>
    </location>
</feature>
<feature type="transmembrane region" description="Helical" evidence="1">
    <location>
        <begin position="109"/>
        <end position="127"/>
    </location>
</feature>
<dbReference type="OrthoDB" id="9803832at2"/>
<dbReference type="InterPro" id="IPR009732">
    <property type="entry name" value="DUF1304"/>
</dbReference>
<evidence type="ECO:0000313" key="3">
    <source>
        <dbReference type="Proteomes" id="UP000321571"/>
    </source>
</evidence>
<keyword evidence="3" id="KW-1185">Reference proteome</keyword>
<dbReference type="PANTHER" id="PTHR38446">
    <property type="entry name" value="BLL0914 PROTEIN"/>
    <property type="match status" value="1"/>
</dbReference>
<protein>
    <submittedName>
        <fullName evidence="2">DUF1304 domain-containing protein</fullName>
    </submittedName>
</protein>
<dbReference type="EMBL" id="VDUX01000001">
    <property type="protein sequence ID" value="TXL63225.1"/>
    <property type="molecule type" value="Genomic_DNA"/>
</dbReference>
<sequence>MTTAALVLAGLAAALHVFIWTMESITWTQPATWKRFGVASQADADTTESLAYNQGYYNLFLAVGAAAGIVFELADHDDVGWTLVIFACGSMVAASLVLITTGLSYARAAATQGTIPALAVIASLIAMS</sequence>
<name>A0A5C8NQS1_9ACTN</name>
<comment type="caution">
    <text evidence="2">The sequence shown here is derived from an EMBL/GenBank/DDBJ whole genome shotgun (WGS) entry which is preliminary data.</text>
</comment>
<dbReference type="Proteomes" id="UP000321571">
    <property type="component" value="Unassembled WGS sequence"/>
</dbReference>
<proteinExistence type="predicted"/>
<dbReference type="PANTHER" id="PTHR38446:SF1">
    <property type="entry name" value="BLL0914 PROTEIN"/>
    <property type="match status" value="1"/>
</dbReference>
<keyword evidence="1" id="KW-1133">Transmembrane helix</keyword>
<evidence type="ECO:0000313" key="2">
    <source>
        <dbReference type="EMBL" id="TXL63225.1"/>
    </source>
</evidence>
<dbReference type="AlphaFoldDB" id="A0A5C8NQS1"/>